<dbReference type="Gene3D" id="1.10.630.10">
    <property type="entry name" value="Cytochrome P450"/>
    <property type="match status" value="1"/>
</dbReference>
<proteinExistence type="inferred from homology"/>
<keyword evidence="16" id="KW-1133">Transmembrane helix</keyword>
<evidence type="ECO:0000256" key="16">
    <source>
        <dbReference type="SAM" id="Phobius"/>
    </source>
</evidence>
<dbReference type="PANTHER" id="PTHR24291">
    <property type="entry name" value="CYTOCHROME P450 FAMILY 4"/>
    <property type="match status" value="1"/>
</dbReference>
<dbReference type="GO" id="GO:0005789">
    <property type="term" value="C:endoplasmic reticulum membrane"/>
    <property type="evidence" value="ECO:0007669"/>
    <property type="project" value="UniProtKB-SubCell"/>
</dbReference>
<comment type="caution">
    <text evidence="17">The sequence shown here is derived from an EMBL/GenBank/DDBJ whole genome shotgun (WGS) entry which is preliminary data.</text>
</comment>
<dbReference type="Proteomes" id="UP001152888">
    <property type="component" value="Unassembled WGS sequence"/>
</dbReference>
<dbReference type="PANTHER" id="PTHR24291:SF189">
    <property type="entry name" value="CYTOCHROME P450 4C3-RELATED"/>
    <property type="match status" value="1"/>
</dbReference>
<dbReference type="EMBL" id="CAKOFQ010006923">
    <property type="protein sequence ID" value="CAH1982565.1"/>
    <property type="molecule type" value="Genomic_DNA"/>
</dbReference>
<dbReference type="Pfam" id="PF00067">
    <property type="entry name" value="p450"/>
    <property type="match status" value="1"/>
</dbReference>
<evidence type="ECO:0000256" key="1">
    <source>
        <dbReference type="ARBA" id="ARBA00001971"/>
    </source>
</evidence>
<dbReference type="GO" id="GO:0005506">
    <property type="term" value="F:iron ion binding"/>
    <property type="evidence" value="ECO:0007669"/>
    <property type="project" value="InterPro"/>
</dbReference>
<keyword evidence="12 15" id="KW-0503">Monooxygenase</keyword>
<name>A0A9P0KRR0_ACAOB</name>
<organism evidence="17 18">
    <name type="scientific">Acanthoscelides obtectus</name>
    <name type="common">Bean weevil</name>
    <name type="synonym">Bruchus obtectus</name>
    <dbReference type="NCBI Taxonomy" id="200917"/>
    <lineage>
        <taxon>Eukaryota</taxon>
        <taxon>Metazoa</taxon>
        <taxon>Ecdysozoa</taxon>
        <taxon>Arthropoda</taxon>
        <taxon>Hexapoda</taxon>
        <taxon>Insecta</taxon>
        <taxon>Pterygota</taxon>
        <taxon>Neoptera</taxon>
        <taxon>Endopterygota</taxon>
        <taxon>Coleoptera</taxon>
        <taxon>Polyphaga</taxon>
        <taxon>Cucujiformia</taxon>
        <taxon>Chrysomeloidea</taxon>
        <taxon>Chrysomelidae</taxon>
        <taxon>Bruchinae</taxon>
        <taxon>Bruchini</taxon>
        <taxon>Acanthoscelides</taxon>
    </lineage>
</organism>
<evidence type="ECO:0000313" key="18">
    <source>
        <dbReference type="Proteomes" id="UP001152888"/>
    </source>
</evidence>
<evidence type="ECO:0000256" key="3">
    <source>
        <dbReference type="ARBA" id="ARBA00004174"/>
    </source>
</evidence>
<evidence type="ECO:0000256" key="14">
    <source>
        <dbReference type="PIRSR" id="PIRSR602401-1"/>
    </source>
</evidence>
<dbReference type="InterPro" id="IPR001128">
    <property type="entry name" value="Cyt_P450"/>
</dbReference>
<dbReference type="GO" id="GO:0004497">
    <property type="term" value="F:monooxygenase activity"/>
    <property type="evidence" value="ECO:0007669"/>
    <property type="project" value="UniProtKB-KW"/>
</dbReference>
<evidence type="ECO:0000256" key="7">
    <source>
        <dbReference type="ARBA" id="ARBA00022723"/>
    </source>
</evidence>
<sequence>MEETPYFTLYLLYLSAFLLAYIVLDVYLKAEIYTFAKKVHGPKAYPIIGSNYIFHTKERNYLRTLFNTFDQYKLPVSLWNGNQYEYWTSNVEEIEDILNSNKTLDKGNGYSKLALYLGDSLLVVSDKSWESHRKLLSKCFEPDVLEKFISVFYDRSCDLADSIAHVDQNPTQLILRCTANMFFGTAGLGNIIDLLFIQKVLKASQHSTEKMHNPFSANFYYYHFNPEGRIVKHNLTFLKDYANRIVAERKSKLIKLKKLSNANETDYKPQALLDIIIDTGLTIEASTNEMILFAGETSCKSAPAFLSSCVLLSIHKDIQDQVYKEIISVVGEHDKITHESVKQLELTERVILESLRICPIMMSLTRYTKERVRIGHRVIPSGCHIKIFVYDVHHQEKYWPNPRKFDPDRFLPENAAKRNQYSYLAFSCGPRNCLGEKYALMLMKTMLATVVRRYTITSDYLSADEINLNPDLLYTNDKICNFIPRKSVVNEE</sequence>
<feature type="binding site" description="axial binding residue" evidence="14">
    <location>
        <position position="433"/>
    </location>
    <ligand>
        <name>heme</name>
        <dbReference type="ChEBI" id="CHEBI:30413"/>
    </ligand>
    <ligandPart>
        <name>Fe</name>
        <dbReference type="ChEBI" id="CHEBI:18248"/>
    </ligandPart>
</feature>
<keyword evidence="6 14" id="KW-0349">Heme</keyword>
<evidence type="ECO:0000256" key="9">
    <source>
        <dbReference type="ARBA" id="ARBA00022848"/>
    </source>
</evidence>
<comment type="similarity">
    <text evidence="5 15">Belongs to the cytochrome P450 family.</text>
</comment>
<evidence type="ECO:0000256" key="13">
    <source>
        <dbReference type="ARBA" id="ARBA00023136"/>
    </source>
</evidence>
<evidence type="ECO:0000256" key="2">
    <source>
        <dbReference type="ARBA" id="ARBA00003690"/>
    </source>
</evidence>
<keyword evidence="13 16" id="KW-0472">Membrane</keyword>
<keyword evidence="16" id="KW-0812">Transmembrane</keyword>
<reference evidence="17" key="1">
    <citation type="submission" date="2022-03" db="EMBL/GenBank/DDBJ databases">
        <authorList>
            <person name="Sayadi A."/>
        </authorList>
    </citation>
    <scope>NUCLEOTIDE SEQUENCE</scope>
</reference>
<gene>
    <name evidence="17" type="ORF">ACAOBT_LOCUS15090</name>
</gene>
<dbReference type="PRINTS" id="PR00385">
    <property type="entry name" value="P450"/>
</dbReference>
<feature type="transmembrane region" description="Helical" evidence="16">
    <location>
        <begin position="6"/>
        <end position="28"/>
    </location>
</feature>
<evidence type="ECO:0000256" key="10">
    <source>
        <dbReference type="ARBA" id="ARBA00023002"/>
    </source>
</evidence>
<evidence type="ECO:0008006" key="19">
    <source>
        <dbReference type="Google" id="ProtNLM"/>
    </source>
</evidence>
<dbReference type="PROSITE" id="PS00086">
    <property type="entry name" value="CYTOCHROME_P450"/>
    <property type="match status" value="1"/>
</dbReference>
<evidence type="ECO:0000256" key="8">
    <source>
        <dbReference type="ARBA" id="ARBA00022824"/>
    </source>
</evidence>
<comment type="function">
    <text evidence="2">May be involved in the metabolism of insect hormones and in the breakdown of synthetic insecticides.</text>
</comment>
<comment type="subcellular location">
    <subcellularLocation>
        <location evidence="4">Endoplasmic reticulum membrane</location>
        <topology evidence="4">Peripheral membrane protein</topology>
    </subcellularLocation>
    <subcellularLocation>
        <location evidence="3">Microsome membrane</location>
        <topology evidence="3">Peripheral membrane protein</topology>
    </subcellularLocation>
</comment>
<protein>
    <recommendedName>
        <fullName evidence="19">Cytochrome P450</fullName>
    </recommendedName>
</protein>
<evidence type="ECO:0000256" key="12">
    <source>
        <dbReference type="ARBA" id="ARBA00023033"/>
    </source>
</evidence>
<dbReference type="InterPro" id="IPR017972">
    <property type="entry name" value="Cyt_P450_CS"/>
</dbReference>
<evidence type="ECO:0000256" key="6">
    <source>
        <dbReference type="ARBA" id="ARBA00022617"/>
    </source>
</evidence>
<evidence type="ECO:0000313" key="17">
    <source>
        <dbReference type="EMBL" id="CAH1982565.1"/>
    </source>
</evidence>
<evidence type="ECO:0000256" key="11">
    <source>
        <dbReference type="ARBA" id="ARBA00023004"/>
    </source>
</evidence>
<dbReference type="GO" id="GO:0020037">
    <property type="term" value="F:heme binding"/>
    <property type="evidence" value="ECO:0007669"/>
    <property type="project" value="InterPro"/>
</dbReference>
<keyword evidence="10 15" id="KW-0560">Oxidoreductase</keyword>
<dbReference type="AlphaFoldDB" id="A0A9P0KRR0"/>
<dbReference type="PRINTS" id="PR00463">
    <property type="entry name" value="EP450I"/>
</dbReference>
<dbReference type="OrthoDB" id="1470350at2759"/>
<keyword evidence="18" id="KW-1185">Reference proteome</keyword>
<dbReference type="InterPro" id="IPR036396">
    <property type="entry name" value="Cyt_P450_sf"/>
</dbReference>
<dbReference type="SUPFAM" id="SSF48264">
    <property type="entry name" value="Cytochrome P450"/>
    <property type="match status" value="1"/>
</dbReference>
<accession>A0A9P0KRR0</accession>
<keyword evidence="9" id="KW-0492">Microsome</keyword>
<keyword evidence="11 14" id="KW-0408">Iron</keyword>
<comment type="cofactor">
    <cofactor evidence="1 14">
        <name>heme</name>
        <dbReference type="ChEBI" id="CHEBI:30413"/>
    </cofactor>
</comment>
<keyword evidence="7 14" id="KW-0479">Metal-binding</keyword>
<dbReference type="InterPro" id="IPR002401">
    <property type="entry name" value="Cyt_P450_E_grp-I"/>
</dbReference>
<evidence type="ECO:0000256" key="5">
    <source>
        <dbReference type="ARBA" id="ARBA00010617"/>
    </source>
</evidence>
<evidence type="ECO:0000256" key="4">
    <source>
        <dbReference type="ARBA" id="ARBA00004406"/>
    </source>
</evidence>
<dbReference type="GO" id="GO:0016705">
    <property type="term" value="F:oxidoreductase activity, acting on paired donors, with incorporation or reduction of molecular oxygen"/>
    <property type="evidence" value="ECO:0007669"/>
    <property type="project" value="InterPro"/>
</dbReference>
<keyword evidence="8" id="KW-0256">Endoplasmic reticulum</keyword>
<dbReference type="InterPro" id="IPR050196">
    <property type="entry name" value="Cytochrome_P450_Monoox"/>
</dbReference>
<evidence type="ECO:0000256" key="15">
    <source>
        <dbReference type="RuleBase" id="RU000461"/>
    </source>
</evidence>